<dbReference type="VEuPathDB" id="FungiDB:GW608_L07293"/>
<dbReference type="VEuPathDB" id="FungiDB:B1J91_L07953g"/>
<reference evidence="2" key="1">
    <citation type="submission" date="2020-09" db="EMBL/GenBank/DDBJ databases">
        <authorList>
            <person name="Takahashi-Nakaguchi A."/>
            <person name="Chibana H."/>
            <person name="Aoyama T."/>
        </authorList>
    </citation>
    <scope>NUCLEOTIDE SEQUENCE</scope>
    <source>
        <strain evidence="2">CBS 138</strain>
    </source>
</reference>
<dbReference type="CGD" id="CAL0000205990">
    <property type="gene designation" value="CAGL0L07953g"/>
</dbReference>
<accession>A0A7G7JL53</accession>
<dbReference type="AlphaFoldDB" id="A0A7G7JL53"/>
<organism evidence="2">
    <name type="scientific">Candida glabrata</name>
    <name type="common">Yeast</name>
    <name type="synonym">Torulopsis glabrata</name>
    <dbReference type="NCBI Taxonomy" id="5478"/>
    <lineage>
        <taxon>Eukaryota</taxon>
        <taxon>Fungi</taxon>
        <taxon>Dikarya</taxon>
        <taxon>Ascomycota</taxon>
        <taxon>Saccharomycotina</taxon>
        <taxon>Saccharomycetes</taxon>
        <taxon>Saccharomycetales</taxon>
        <taxon>Saccharomycetaceae</taxon>
        <taxon>Nakaseomyces</taxon>
    </lineage>
</organism>
<dbReference type="VEuPathDB" id="FungiDB:GVI51_L07821"/>
<dbReference type="EMBL" id="LC582809">
    <property type="protein sequence ID" value="BCL68061.1"/>
    <property type="molecule type" value="Genomic_DNA"/>
</dbReference>
<gene>
    <name evidence="2" type="primary">HTL1</name>
    <name evidence="1" type="ordered locus">CAGL0L07953g</name>
</gene>
<protein>
    <submittedName>
        <fullName evidence="2">Component of the RSC chromatin remodeling complex</fullName>
    </submittedName>
</protein>
<reference evidence="2" key="2">
    <citation type="submission" date="2021-03" db="EMBL/GenBank/DDBJ databases">
        <title>Genome-wide analysis of functional genes required for the pathogenic yeast Candida glabrata.</title>
        <authorList>
            <person name="Takahashi-Nakaguchi A.Chibana"/>
            <person name="H."/>
        </authorList>
    </citation>
    <scope>NUCLEOTIDE SEQUENCE</scope>
    <source>
        <strain evidence="2">CBS 138</strain>
    </source>
</reference>
<dbReference type="OrthoDB" id="4066304at2759"/>
<sequence>MTTQEDLLKYKKQYSNITLKSLTAYQLMSHRESMLEVFGAIDDSERYSKVVNEKRQKATAAEIDELLKDLS</sequence>
<dbReference type="VEuPathDB" id="FungiDB:GWK60_L07271"/>
<evidence type="ECO:0000313" key="2">
    <source>
        <dbReference type="EMBL" id="BCL68061.1"/>
    </source>
</evidence>
<proteinExistence type="predicted"/>
<evidence type="ECO:0000313" key="1">
    <source>
        <dbReference type="CGD" id="CAL0000205990"/>
    </source>
</evidence>
<name>A0A7G7JL53_CANGB</name>